<feature type="transmembrane region" description="Helical" evidence="10">
    <location>
        <begin position="180"/>
        <end position="206"/>
    </location>
</feature>
<dbReference type="RefSeq" id="WP_408623024.1">
    <property type="nucleotide sequence ID" value="NZ_JBEQCT010000002.1"/>
</dbReference>
<dbReference type="InterPro" id="IPR003148">
    <property type="entry name" value="RCK_N"/>
</dbReference>
<reference evidence="13 14" key="1">
    <citation type="journal article" date="2013" name="Int. J. Syst. Evol. Microbiol.">
        <title>Celerinatantimonas yamalensis sp. nov., a cold-adapted diazotrophic bacterium from a cold permafrost brine.</title>
        <authorList>
            <person name="Shcherbakova V."/>
            <person name="Chuvilskaya N."/>
            <person name="Rivkina E."/>
            <person name="Demidov N."/>
            <person name="Uchaeva V."/>
            <person name="Suetin S."/>
            <person name="Suzina N."/>
            <person name="Gilichinsky D."/>
        </authorList>
    </citation>
    <scope>NUCLEOTIDE SEQUENCE [LARGE SCALE GENOMIC DNA]</scope>
    <source>
        <strain evidence="13 14">C7</strain>
    </source>
</reference>
<protein>
    <submittedName>
        <fullName evidence="13">Sodium:proton antiporter</fullName>
    </submittedName>
</protein>
<feature type="transmembrane region" description="Helical" evidence="10">
    <location>
        <begin position="332"/>
        <end position="353"/>
    </location>
</feature>
<sequence length="599" mass="65132">MTELAPAISLIAAISLAAQWIAWRLKLPAILFLLAAGLLLGPVSGILNPDQLLGPLLFPLVSVAVAIILFEGALTLRFNEIRGLVKVVWNLVSLGLISTFVILAIACHLLLGISSEVSLLFGAIMVVTGPTVVTPMLRTIRPRSELDKILRWEGIIIDPLGAIFAVLMFEFVIVQASQEAAVHGLTIISKTIGLGGTLGLGAGYAIAESLKRGWLPLYLRKFGVLAIVLLAYALSEHLQHESGLLTVTVMGMVLANRSDVDIADIIEFKEDLSVILISALFILLAARVNLDNLLALGWPLLALLAVVQFIARPFGVLISAYTPKLSWRDRAFLSWIAPRGIVAAAVSSLFALRLEQAGIADADKLVSLSFAVIIATVVLQSLTAGPIAKLLGVVQETPRGVLLIGANTLSRAIAKALQKANFEVLLADPVWENYRLARMDGLNVYYGNPQSEQAEATLDLSSIRQVFALSPNRHQNAIAITHFAYLFTPEQVYSIRSTQGKGFANQESTTFRARQILFLEDCTFTKLNTLIKQGWQVKATKLNEAFDWQDYQQRQKDALPLFIIDQKEVLTPVTDAEQTPQPGETLIAISPPSEPKMTS</sequence>
<keyword evidence="4" id="KW-1003">Cell membrane</keyword>
<keyword evidence="6 10" id="KW-1133">Transmembrane helix</keyword>
<feature type="transmembrane region" description="Helical" evidence="10">
    <location>
        <begin position="272"/>
        <end position="290"/>
    </location>
</feature>
<organism evidence="13 14">
    <name type="scientific">Celerinatantimonas yamalensis</name>
    <dbReference type="NCBI Taxonomy" id="559956"/>
    <lineage>
        <taxon>Bacteria</taxon>
        <taxon>Pseudomonadati</taxon>
        <taxon>Pseudomonadota</taxon>
        <taxon>Gammaproteobacteria</taxon>
        <taxon>Celerinatantimonadaceae</taxon>
        <taxon>Celerinatantimonas</taxon>
    </lineage>
</organism>
<evidence type="ECO:0000256" key="8">
    <source>
        <dbReference type="ARBA" id="ARBA00023136"/>
    </source>
</evidence>
<feature type="domain" description="RCK N-terminal" evidence="12">
    <location>
        <begin position="401"/>
        <end position="485"/>
    </location>
</feature>
<keyword evidence="3" id="KW-0050">Antiport</keyword>
<feature type="transmembrane region" description="Helical" evidence="10">
    <location>
        <begin position="53"/>
        <end position="76"/>
    </location>
</feature>
<dbReference type="Gene3D" id="1.20.1530.20">
    <property type="match status" value="1"/>
</dbReference>
<comment type="subcellular location">
    <subcellularLocation>
        <location evidence="1">Cell membrane</location>
        <topology evidence="1">Multi-pass membrane protein</topology>
    </subcellularLocation>
</comment>
<dbReference type="PANTHER" id="PTHR32507:SF0">
    <property type="entry name" value="NA(+)_H(+) ANTIPORTER 2-RELATED"/>
    <property type="match status" value="1"/>
</dbReference>
<dbReference type="Pfam" id="PF00999">
    <property type="entry name" value="Na_H_Exchanger"/>
    <property type="match status" value="1"/>
</dbReference>
<evidence type="ECO:0000256" key="3">
    <source>
        <dbReference type="ARBA" id="ARBA00022449"/>
    </source>
</evidence>
<evidence type="ECO:0000259" key="11">
    <source>
        <dbReference type="Pfam" id="PF00999"/>
    </source>
</evidence>
<evidence type="ECO:0000256" key="5">
    <source>
        <dbReference type="ARBA" id="ARBA00022692"/>
    </source>
</evidence>
<feature type="domain" description="Cation/H+ exchanger transmembrane" evidence="11">
    <location>
        <begin position="15"/>
        <end position="389"/>
    </location>
</feature>
<dbReference type="InterPro" id="IPR038770">
    <property type="entry name" value="Na+/solute_symporter_sf"/>
</dbReference>
<evidence type="ECO:0000256" key="4">
    <source>
        <dbReference type="ARBA" id="ARBA00022475"/>
    </source>
</evidence>
<keyword evidence="8 10" id="KW-0472">Membrane</keyword>
<feature type="transmembrane region" description="Helical" evidence="10">
    <location>
        <begin position="88"/>
        <end position="111"/>
    </location>
</feature>
<keyword evidence="2" id="KW-0813">Transport</keyword>
<evidence type="ECO:0000256" key="7">
    <source>
        <dbReference type="ARBA" id="ARBA00023065"/>
    </source>
</evidence>
<feature type="transmembrane region" description="Helical" evidence="10">
    <location>
        <begin position="30"/>
        <end position="47"/>
    </location>
</feature>
<evidence type="ECO:0000256" key="6">
    <source>
        <dbReference type="ARBA" id="ARBA00022989"/>
    </source>
</evidence>
<dbReference type="Proteomes" id="UP001629953">
    <property type="component" value="Unassembled WGS sequence"/>
</dbReference>
<accession>A0ABW9G7Z0</accession>
<dbReference type="InterPro" id="IPR006153">
    <property type="entry name" value="Cation/H_exchanger_TM"/>
</dbReference>
<dbReference type="PANTHER" id="PTHR32507">
    <property type="entry name" value="NA(+)/H(+) ANTIPORTER 1"/>
    <property type="match status" value="1"/>
</dbReference>
<gene>
    <name evidence="13" type="ORF">ABUE30_07110</name>
</gene>
<evidence type="ECO:0000256" key="1">
    <source>
        <dbReference type="ARBA" id="ARBA00004651"/>
    </source>
</evidence>
<evidence type="ECO:0000259" key="12">
    <source>
        <dbReference type="Pfam" id="PF02254"/>
    </source>
</evidence>
<feature type="transmembrane region" description="Helical" evidence="10">
    <location>
        <begin position="365"/>
        <end position="382"/>
    </location>
</feature>
<dbReference type="SUPFAM" id="SSF51735">
    <property type="entry name" value="NAD(P)-binding Rossmann-fold domains"/>
    <property type="match status" value="1"/>
</dbReference>
<dbReference type="InterPro" id="IPR036291">
    <property type="entry name" value="NAD(P)-bd_dom_sf"/>
</dbReference>
<name>A0ABW9G7Z0_9GAMM</name>
<feature type="transmembrane region" description="Helical" evidence="10">
    <location>
        <begin position="6"/>
        <end position="23"/>
    </location>
</feature>
<keyword evidence="7" id="KW-0406">Ion transport</keyword>
<evidence type="ECO:0000313" key="13">
    <source>
        <dbReference type="EMBL" id="MFM2484836.1"/>
    </source>
</evidence>
<evidence type="ECO:0000256" key="2">
    <source>
        <dbReference type="ARBA" id="ARBA00022448"/>
    </source>
</evidence>
<keyword evidence="14" id="KW-1185">Reference proteome</keyword>
<feature type="transmembrane region" description="Helical" evidence="10">
    <location>
        <begin position="296"/>
        <end position="320"/>
    </location>
</feature>
<feature type="transmembrane region" description="Helical" evidence="10">
    <location>
        <begin position="117"/>
        <end position="137"/>
    </location>
</feature>
<evidence type="ECO:0000256" key="9">
    <source>
        <dbReference type="SAM" id="MobiDB-lite"/>
    </source>
</evidence>
<dbReference type="Pfam" id="PF02254">
    <property type="entry name" value="TrkA_N"/>
    <property type="match status" value="1"/>
</dbReference>
<feature type="transmembrane region" description="Helical" evidence="10">
    <location>
        <begin position="149"/>
        <end position="174"/>
    </location>
</feature>
<comment type="caution">
    <text evidence="13">The sequence shown here is derived from an EMBL/GenBank/DDBJ whole genome shotgun (WGS) entry which is preliminary data.</text>
</comment>
<keyword evidence="5 10" id="KW-0812">Transmembrane</keyword>
<evidence type="ECO:0000256" key="10">
    <source>
        <dbReference type="SAM" id="Phobius"/>
    </source>
</evidence>
<feature type="region of interest" description="Disordered" evidence="9">
    <location>
        <begin position="575"/>
        <end position="599"/>
    </location>
</feature>
<dbReference type="EMBL" id="JBEQCT010000002">
    <property type="protein sequence ID" value="MFM2484836.1"/>
    <property type="molecule type" value="Genomic_DNA"/>
</dbReference>
<proteinExistence type="predicted"/>
<dbReference type="Gene3D" id="3.40.50.720">
    <property type="entry name" value="NAD(P)-binding Rossmann-like Domain"/>
    <property type="match status" value="1"/>
</dbReference>
<feature type="transmembrane region" description="Helical" evidence="10">
    <location>
        <begin position="218"/>
        <end position="235"/>
    </location>
</feature>
<evidence type="ECO:0000313" key="14">
    <source>
        <dbReference type="Proteomes" id="UP001629953"/>
    </source>
</evidence>